<accession>A0ACB9YV71</accession>
<name>A0ACB9YV71_9PEZI</name>
<comment type="caution">
    <text evidence="1">The sequence shown here is derived from an EMBL/GenBank/DDBJ whole genome shotgun (WGS) entry which is preliminary data.</text>
</comment>
<dbReference type="EMBL" id="MU393508">
    <property type="protein sequence ID" value="KAI4863239.1"/>
    <property type="molecule type" value="Genomic_DNA"/>
</dbReference>
<keyword evidence="1" id="KW-0560">Oxidoreductase</keyword>
<reference evidence="1 2" key="1">
    <citation type="journal article" date="2022" name="New Phytol.">
        <title>Ecological generalism drives hyperdiversity of secondary metabolite gene clusters in xylarialean endophytes.</title>
        <authorList>
            <person name="Franco M.E.E."/>
            <person name="Wisecaver J.H."/>
            <person name="Arnold A.E."/>
            <person name="Ju Y.M."/>
            <person name="Slot J.C."/>
            <person name="Ahrendt S."/>
            <person name="Moore L.P."/>
            <person name="Eastman K.E."/>
            <person name="Scott K."/>
            <person name="Konkel Z."/>
            <person name="Mondo S.J."/>
            <person name="Kuo A."/>
            <person name="Hayes R.D."/>
            <person name="Haridas S."/>
            <person name="Andreopoulos B."/>
            <person name="Riley R."/>
            <person name="LaButti K."/>
            <person name="Pangilinan J."/>
            <person name="Lipzen A."/>
            <person name="Amirebrahimi M."/>
            <person name="Yan J."/>
            <person name="Adam C."/>
            <person name="Keymanesh K."/>
            <person name="Ng V."/>
            <person name="Louie K."/>
            <person name="Northen T."/>
            <person name="Drula E."/>
            <person name="Henrissat B."/>
            <person name="Hsieh H.M."/>
            <person name="Youens-Clark K."/>
            <person name="Lutzoni F."/>
            <person name="Miadlikowska J."/>
            <person name="Eastwood D.C."/>
            <person name="Hamelin R.C."/>
            <person name="Grigoriev I.V."/>
            <person name="U'Ren J.M."/>
        </authorList>
    </citation>
    <scope>NUCLEOTIDE SEQUENCE [LARGE SCALE GENOMIC DNA]</scope>
    <source>
        <strain evidence="1 2">CBS 119005</strain>
    </source>
</reference>
<evidence type="ECO:0000313" key="1">
    <source>
        <dbReference type="EMBL" id="KAI4863239.1"/>
    </source>
</evidence>
<protein>
    <submittedName>
        <fullName evidence="1">Trimethyllysine dioxygenase</fullName>
    </submittedName>
</protein>
<organism evidence="1 2">
    <name type="scientific">Hypoxylon rubiginosum</name>
    <dbReference type="NCBI Taxonomy" id="110542"/>
    <lineage>
        <taxon>Eukaryota</taxon>
        <taxon>Fungi</taxon>
        <taxon>Dikarya</taxon>
        <taxon>Ascomycota</taxon>
        <taxon>Pezizomycotina</taxon>
        <taxon>Sordariomycetes</taxon>
        <taxon>Xylariomycetidae</taxon>
        <taxon>Xylariales</taxon>
        <taxon>Hypoxylaceae</taxon>
        <taxon>Hypoxylon</taxon>
    </lineage>
</organism>
<sequence length="430" mass="48902">MSFKLSMLRCGQHIARRTTGVRRNWQLYQSQIRMLATAAEKPRVSNSSGHLEFSYHNASGPANLKRTSLSCVHQDTAQRNFNTFDIPEDTQPSRIEANDEGVKVQWSGDAHESFYPWDFLDFYLKSDKRVPEPVEVEYFGARGPQTSQGRPPSLAYGDFSTNETETVGRLTDHIRRNGFAFITEVPVDSAEPTEKLLEKIAFIRETHYGGFYDFIPDLALADTAYTNIALGAHTDTTYFTDPAGLQAFHLLSHTDKSSENGSGANLGGQSLLVDGFYAASVLQKEDPKAFEVLSRVKLPWHASGNKGITISPDKPYPVLEIDESTGKLHRVRWNNDDRGVVPFSGEHSPEEWYKAARKWNEILRRESVEYWFQLKPGNLLVFDNWRVLHGRSAFTGVRRICGGYINRDDFISRWRNTNYPRDEILKRIIG</sequence>
<proteinExistence type="predicted"/>
<keyword evidence="1" id="KW-0223">Dioxygenase</keyword>
<gene>
    <name evidence="1" type="ORF">F4820DRAFT_450210</name>
</gene>
<keyword evidence="2" id="KW-1185">Reference proteome</keyword>
<dbReference type="Proteomes" id="UP001497700">
    <property type="component" value="Unassembled WGS sequence"/>
</dbReference>
<evidence type="ECO:0000313" key="2">
    <source>
        <dbReference type="Proteomes" id="UP001497700"/>
    </source>
</evidence>